<dbReference type="Proteomes" id="UP000050360">
    <property type="component" value="Unassembled WGS sequence"/>
</dbReference>
<evidence type="ECO:0000313" key="3">
    <source>
        <dbReference type="Proteomes" id="UP000050360"/>
    </source>
</evidence>
<dbReference type="AlphaFoldDB" id="A0A0P8DZF4"/>
<keyword evidence="1" id="KW-0472">Membrane</keyword>
<organism evidence="2 3">
    <name type="scientific">Candidatus Methanoperedens nitratireducens</name>
    <dbReference type="NCBI Taxonomy" id="1392998"/>
    <lineage>
        <taxon>Archaea</taxon>
        <taxon>Methanobacteriati</taxon>
        <taxon>Methanobacteriota</taxon>
        <taxon>Stenosarchaea group</taxon>
        <taxon>Methanomicrobia</taxon>
        <taxon>Methanosarcinales</taxon>
        <taxon>ANME-2 cluster</taxon>
        <taxon>Candidatus Methanoperedentaceae</taxon>
        <taxon>Candidatus Methanoperedens</taxon>
    </lineage>
</organism>
<name>A0A0P8DZF4_9EURY</name>
<keyword evidence="1" id="KW-0812">Transmembrane</keyword>
<proteinExistence type="predicted"/>
<keyword evidence="1" id="KW-1133">Transmembrane helix</keyword>
<comment type="caution">
    <text evidence="2">The sequence shown here is derived from an EMBL/GenBank/DDBJ whole genome shotgun (WGS) entry which is preliminary data.</text>
</comment>
<evidence type="ECO:0000256" key="1">
    <source>
        <dbReference type="SAM" id="Phobius"/>
    </source>
</evidence>
<feature type="transmembrane region" description="Helical" evidence="1">
    <location>
        <begin position="6"/>
        <end position="28"/>
    </location>
</feature>
<gene>
    <name evidence="2" type="ORF">MPEBLZ_02212</name>
</gene>
<evidence type="ECO:0000313" key="2">
    <source>
        <dbReference type="EMBL" id="KPQ43254.1"/>
    </source>
</evidence>
<protein>
    <submittedName>
        <fullName evidence="2">Uncharacterized protein</fullName>
    </submittedName>
</protein>
<reference evidence="2 3" key="1">
    <citation type="submission" date="2015-09" db="EMBL/GenBank/DDBJ databases">
        <title>A metagenomics-based metabolic model of nitrate-dependent anaerobic oxidation of methane by Methanoperedens-like archaea.</title>
        <authorList>
            <person name="Arshad A."/>
            <person name="Speth D.R."/>
            <person name="De Graaf R.M."/>
            <person name="Op Den Camp H.J."/>
            <person name="Jetten M.S."/>
            <person name="Welte C.U."/>
        </authorList>
    </citation>
    <scope>NUCLEOTIDE SEQUENCE [LARGE SCALE GENOMIC DNA]</scope>
</reference>
<dbReference type="EMBL" id="LKCM01000167">
    <property type="protein sequence ID" value="KPQ43254.1"/>
    <property type="molecule type" value="Genomic_DNA"/>
</dbReference>
<sequence>MIDSIILIPIFIEVLIAIGIIGGIVWIWRKRHWSILKKAAITITFAAVLLISFYASFAFILVSSDQANYLAKGSNLGQIDYDVIISNAQKAGYRVDVPTGADSIQEFGVHPSNIRELDERFGKEYRFWSAGYFYNEKVYFKTVKYQGSNDIEISFFKEDGTYSPFKPEDLPPDEWIIEKFRLMFGINDVESRNYLTHLKDSAGKGPETKISIGKEINVAALYSDLKVASSNSSISSTVGDGWFKETFYSEDKKIGFLDFIIPNTRIIFKDRGQEYIITIDRMGGVRPGIKLGAGEKIPEEKYRGIFKKMFVNLGLPPEKVEVFKFEYNPSVW</sequence>
<accession>A0A0P8DZF4</accession>
<feature type="transmembrane region" description="Helical" evidence="1">
    <location>
        <begin position="40"/>
        <end position="62"/>
    </location>
</feature>